<feature type="compositionally biased region" description="Low complexity" evidence="1">
    <location>
        <begin position="25"/>
        <end position="42"/>
    </location>
</feature>
<sequence>MASRMYMRRSHEKKRPSLQPDTFVPPNKSGSPSNASSESGSNLHFPMGNEINRQSFLTGVLDRRGSEGSTLTSGGSDRSSSIRNCPDTPLIGLKNLKTMDTMTRRLINSRFRIFCFGLIAILLVVVLLSLYRLLT</sequence>
<feature type="compositionally biased region" description="Low complexity" evidence="1">
    <location>
        <begin position="67"/>
        <end position="76"/>
    </location>
</feature>
<feature type="region of interest" description="Disordered" evidence="1">
    <location>
        <begin position="1"/>
        <end position="48"/>
    </location>
</feature>
<comment type="caution">
    <text evidence="3">The sequence shown here is derived from an EMBL/GenBank/DDBJ whole genome shotgun (WGS) entry which is preliminary data.</text>
</comment>
<keyword evidence="4" id="KW-1185">Reference proteome</keyword>
<feature type="compositionally biased region" description="Basic residues" evidence="1">
    <location>
        <begin position="1"/>
        <end position="16"/>
    </location>
</feature>
<proteinExistence type="predicted"/>
<dbReference type="AlphaFoldDB" id="A0AAE0RYW7"/>
<organism evidence="3 4">
    <name type="scientific">Potamilus streckersoni</name>
    <dbReference type="NCBI Taxonomy" id="2493646"/>
    <lineage>
        <taxon>Eukaryota</taxon>
        <taxon>Metazoa</taxon>
        <taxon>Spiralia</taxon>
        <taxon>Lophotrochozoa</taxon>
        <taxon>Mollusca</taxon>
        <taxon>Bivalvia</taxon>
        <taxon>Autobranchia</taxon>
        <taxon>Heteroconchia</taxon>
        <taxon>Palaeoheterodonta</taxon>
        <taxon>Unionida</taxon>
        <taxon>Unionoidea</taxon>
        <taxon>Unionidae</taxon>
        <taxon>Ambleminae</taxon>
        <taxon>Lampsilini</taxon>
        <taxon>Potamilus</taxon>
    </lineage>
</organism>
<keyword evidence="2" id="KW-0472">Membrane</keyword>
<evidence type="ECO:0000313" key="4">
    <source>
        <dbReference type="Proteomes" id="UP001195483"/>
    </source>
</evidence>
<feature type="transmembrane region" description="Helical" evidence="2">
    <location>
        <begin position="111"/>
        <end position="134"/>
    </location>
</feature>
<reference evidence="3" key="1">
    <citation type="journal article" date="2021" name="Genome Biol. Evol.">
        <title>A High-Quality Reference Genome for a Parasitic Bivalve with Doubly Uniparental Inheritance (Bivalvia: Unionida).</title>
        <authorList>
            <person name="Smith C.H."/>
        </authorList>
    </citation>
    <scope>NUCLEOTIDE SEQUENCE</scope>
    <source>
        <strain evidence="3">CHS0354</strain>
    </source>
</reference>
<evidence type="ECO:0000313" key="3">
    <source>
        <dbReference type="EMBL" id="KAK3582080.1"/>
    </source>
</evidence>
<keyword evidence="2" id="KW-1133">Transmembrane helix</keyword>
<accession>A0AAE0RYW7</accession>
<reference evidence="3" key="2">
    <citation type="journal article" date="2021" name="Genome Biol. Evol.">
        <title>Developing a high-quality reference genome for a parasitic bivalve with doubly uniparental inheritance (Bivalvia: Unionida).</title>
        <authorList>
            <person name="Smith C.H."/>
        </authorList>
    </citation>
    <scope>NUCLEOTIDE SEQUENCE</scope>
    <source>
        <strain evidence="3">CHS0354</strain>
        <tissue evidence="3">Mantle</tissue>
    </source>
</reference>
<reference evidence="3" key="3">
    <citation type="submission" date="2023-05" db="EMBL/GenBank/DDBJ databases">
        <authorList>
            <person name="Smith C.H."/>
        </authorList>
    </citation>
    <scope>NUCLEOTIDE SEQUENCE</scope>
    <source>
        <strain evidence="3">CHS0354</strain>
        <tissue evidence="3">Mantle</tissue>
    </source>
</reference>
<dbReference type="EMBL" id="JAEAOA010000819">
    <property type="protein sequence ID" value="KAK3582080.1"/>
    <property type="molecule type" value="Genomic_DNA"/>
</dbReference>
<protein>
    <submittedName>
        <fullName evidence="3">Uncharacterized protein</fullName>
    </submittedName>
</protein>
<keyword evidence="2" id="KW-0812">Transmembrane</keyword>
<evidence type="ECO:0000256" key="1">
    <source>
        <dbReference type="SAM" id="MobiDB-lite"/>
    </source>
</evidence>
<name>A0AAE0RYW7_9BIVA</name>
<feature type="region of interest" description="Disordered" evidence="1">
    <location>
        <begin position="63"/>
        <end position="84"/>
    </location>
</feature>
<evidence type="ECO:0000256" key="2">
    <source>
        <dbReference type="SAM" id="Phobius"/>
    </source>
</evidence>
<gene>
    <name evidence="3" type="ORF">CHS0354_013461</name>
</gene>
<dbReference type="Proteomes" id="UP001195483">
    <property type="component" value="Unassembled WGS sequence"/>
</dbReference>